<name>A0A9D4G6W9_DREPO</name>
<keyword evidence="4" id="KW-1185">Reference proteome</keyword>
<comment type="caution">
    <text evidence="3">The sequence shown here is derived from an EMBL/GenBank/DDBJ whole genome shotgun (WGS) entry which is preliminary data.</text>
</comment>
<evidence type="ECO:0000313" key="4">
    <source>
        <dbReference type="Proteomes" id="UP000828390"/>
    </source>
</evidence>
<accession>A0A9D4G6W9</accession>
<keyword evidence="1" id="KW-0175">Coiled coil</keyword>
<dbReference type="EMBL" id="JAIWYP010000006">
    <property type="protein sequence ID" value="KAH3811591.1"/>
    <property type="molecule type" value="Genomic_DNA"/>
</dbReference>
<reference evidence="3" key="1">
    <citation type="journal article" date="2019" name="bioRxiv">
        <title>The Genome of the Zebra Mussel, Dreissena polymorpha: A Resource for Invasive Species Research.</title>
        <authorList>
            <person name="McCartney M.A."/>
            <person name="Auch B."/>
            <person name="Kono T."/>
            <person name="Mallez S."/>
            <person name="Zhang Y."/>
            <person name="Obille A."/>
            <person name="Becker A."/>
            <person name="Abrahante J.E."/>
            <person name="Garbe J."/>
            <person name="Badalamenti J.P."/>
            <person name="Herman A."/>
            <person name="Mangelson H."/>
            <person name="Liachko I."/>
            <person name="Sullivan S."/>
            <person name="Sone E.D."/>
            <person name="Koren S."/>
            <person name="Silverstein K.A.T."/>
            <person name="Beckman K.B."/>
            <person name="Gohl D.M."/>
        </authorList>
    </citation>
    <scope>NUCLEOTIDE SEQUENCE</scope>
    <source>
        <strain evidence="3">Duluth1</strain>
        <tissue evidence="3">Whole animal</tissue>
    </source>
</reference>
<sequence>MSRVCLWLALTSTLVCGTQGQWPLGPNFFHGMSQLQTNLNRMTMQLATLAELTEQRRQVKINAELARAQEGVPFGDSGRVFVTSDGGLGYTYNSTDGSVTLYALSPGSPPHGYMFHSGPSGNSYSSW</sequence>
<reference evidence="3" key="2">
    <citation type="submission" date="2020-11" db="EMBL/GenBank/DDBJ databases">
        <authorList>
            <person name="McCartney M.A."/>
            <person name="Auch B."/>
            <person name="Kono T."/>
            <person name="Mallez S."/>
            <person name="Becker A."/>
            <person name="Gohl D.M."/>
            <person name="Silverstein K.A.T."/>
            <person name="Koren S."/>
            <person name="Bechman K.B."/>
            <person name="Herman A."/>
            <person name="Abrahante J.E."/>
            <person name="Garbe J."/>
        </authorList>
    </citation>
    <scope>NUCLEOTIDE SEQUENCE</scope>
    <source>
        <strain evidence="3">Duluth1</strain>
        <tissue evidence="3">Whole animal</tissue>
    </source>
</reference>
<evidence type="ECO:0000256" key="2">
    <source>
        <dbReference type="SAM" id="SignalP"/>
    </source>
</evidence>
<dbReference type="Proteomes" id="UP000828390">
    <property type="component" value="Unassembled WGS sequence"/>
</dbReference>
<feature type="signal peptide" evidence="2">
    <location>
        <begin position="1"/>
        <end position="20"/>
    </location>
</feature>
<evidence type="ECO:0000313" key="3">
    <source>
        <dbReference type="EMBL" id="KAH3811591.1"/>
    </source>
</evidence>
<proteinExistence type="predicted"/>
<dbReference type="AlphaFoldDB" id="A0A9D4G6W9"/>
<dbReference type="OrthoDB" id="10397856at2759"/>
<evidence type="ECO:0000256" key="1">
    <source>
        <dbReference type="SAM" id="Coils"/>
    </source>
</evidence>
<organism evidence="3 4">
    <name type="scientific">Dreissena polymorpha</name>
    <name type="common">Zebra mussel</name>
    <name type="synonym">Mytilus polymorpha</name>
    <dbReference type="NCBI Taxonomy" id="45954"/>
    <lineage>
        <taxon>Eukaryota</taxon>
        <taxon>Metazoa</taxon>
        <taxon>Spiralia</taxon>
        <taxon>Lophotrochozoa</taxon>
        <taxon>Mollusca</taxon>
        <taxon>Bivalvia</taxon>
        <taxon>Autobranchia</taxon>
        <taxon>Heteroconchia</taxon>
        <taxon>Euheterodonta</taxon>
        <taxon>Imparidentia</taxon>
        <taxon>Neoheterodontei</taxon>
        <taxon>Myida</taxon>
        <taxon>Dreissenoidea</taxon>
        <taxon>Dreissenidae</taxon>
        <taxon>Dreissena</taxon>
    </lineage>
</organism>
<keyword evidence="2" id="KW-0732">Signal</keyword>
<feature type="chain" id="PRO_5038432961" evidence="2">
    <location>
        <begin position="21"/>
        <end position="127"/>
    </location>
</feature>
<protein>
    <submittedName>
        <fullName evidence="3">Uncharacterized protein</fullName>
    </submittedName>
</protein>
<feature type="coiled-coil region" evidence="1">
    <location>
        <begin position="32"/>
        <end position="69"/>
    </location>
</feature>
<gene>
    <name evidence="3" type="ORF">DPMN_140001</name>
</gene>